<dbReference type="AlphaFoldDB" id="A0A7J6XPX3"/>
<reference evidence="1 2" key="1">
    <citation type="journal article" date="2019" name="Genome Biol. Evol.">
        <title>Nanopore Sequencing Significantly Improves Genome Assembly of the Protozoan Parasite Trypanosoma cruzi.</title>
        <authorList>
            <person name="Diaz-Viraque F."/>
            <person name="Pita S."/>
            <person name="Greif G."/>
            <person name="de Souza R.C.M."/>
            <person name="Iraola G."/>
            <person name="Robello C."/>
        </authorList>
    </citation>
    <scope>NUCLEOTIDE SEQUENCE [LARGE SCALE GENOMIC DNA]</scope>
    <source>
        <strain evidence="1 2">Berenice</strain>
    </source>
</reference>
<dbReference type="Proteomes" id="UP000583944">
    <property type="component" value="Unassembled WGS sequence"/>
</dbReference>
<name>A0A7J6XPX3_TRYCR</name>
<protein>
    <submittedName>
        <fullName evidence="1">Uncharacterized protein</fullName>
    </submittedName>
</protein>
<comment type="caution">
    <text evidence="1">The sequence shown here is derived from an EMBL/GenBank/DDBJ whole genome shotgun (WGS) entry which is preliminary data.</text>
</comment>
<sequence>METTPPVAYCRVAVSGSKDPVEYFVRAKGDGRTVVPAQTETRTGWLMCPVTLHSQLRHWMRAEQVALRFLLASRPTRWLILKGIQEHSFSEGVSAVWSAHCSVRSIGSSLWWEDGLLHFLGSCGGGGSWGNMPTASVLAHCVLVAALRRRHNPPLQDESNVFLSLASNARSSCYVVRVFLQDNEFANGYEGCLAAEFECRFFFLTGGVEELQALADFIVNVRAGVSATRSAAVGKTCFTLAVEAGIKGANVRAHHPTFCTVLPRRLDLIASHIEPSPCGCNVVSKGSRGRRARQLHSSVEVSGGKKCEPFGVWRLAAF</sequence>
<gene>
    <name evidence="1" type="ORF">ECC02_010953</name>
</gene>
<accession>A0A7J6XPX3</accession>
<evidence type="ECO:0000313" key="2">
    <source>
        <dbReference type="Proteomes" id="UP000583944"/>
    </source>
</evidence>
<dbReference type="VEuPathDB" id="TriTrypDB:BCY84_11142"/>
<dbReference type="VEuPathDB" id="TriTrypDB:ECC02_010953"/>
<evidence type="ECO:0000313" key="1">
    <source>
        <dbReference type="EMBL" id="KAF5216285.1"/>
    </source>
</evidence>
<proteinExistence type="predicted"/>
<dbReference type="EMBL" id="JABDHM010000218">
    <property type="protein sequence ID" value="KAF5216285.1"/>
    <property type="molecule type" value="Genomic_DNA"/>
</dbReference>
<organism evidence="1 2">
    <name type="scientific">Trypanosoma cruzi</name>
    <dbReference type="NCBI Taxonomy" id="5693"/>
    <lineage>
        <taxon>Eukaryota</taxon>
        <taxon>Discoba</taxon>
        <taxon>Euglenozoa</taxon>
        <taxon>Kinetoplastea</taxon>
        <taxon>Metakinetoplastina</taxon>
        <taxon>Trypanosomatida</taxon>
        <taxon>Trypanosomatidae</taxon>
        <taxon>Trypanosoma</taxon>
        <taxon>Schizotrypanum</taxon>
    </lineage>
</organism>